<organism evidence="5 6">
    <name type="scientific">Thermoactinomyces daqus</name>
    <dbReference type="NCBI Taxonomy" id="1329516"/>
    <lineage>
        <taxon>Bacteria</taxon>
        <taxon>Bacillati</taxon>
        <taxon>Bacillota</taxon>
        <taxon>Bacilli</taxon>
        <taxon>Bacillales</taxon>
        <taxon>Thermoactinomycetaceae</taxon>
        <taxon>Thermoactinomyces</taxon>
    </lineage>
</organism>
<feature type="transmembrane region" description="Helical" evidence="3">
    <location>
        <begin position="655"/>
        <end position="674"/>
    </location>
</feature>
<keyword evidence="3" id="KW-0472">Membrane</keyword>
<feature type="transmembrane region" description="Helical" evidence="3">
    <location>
        <begin position="534"/>
        <end position="553"/>
    </location>
</feature>
<sequence length="1015" mass="107548">MAISQVAAKFTADISQLQASMVKAQASVQAAGAAIEKSGNDMGKSFEKAGTSFEKAGRKIQDQGFAVGAALGTAGTVIGAALGFSIKKAADFEAEIDKVGAIAGASSSDMQRLRQAALDLGASTSKSASEVAQGMQQMAAAGYSTNQIIAAMPGVIAAAEASGEDMATVTDVVTAALNGFGLKASEASHVADVLAQSANQSAADINDLGYAFKYAAPVAKQLGFSLEWLSAAVGVMTDAGLKGEQAGTTLRMALARLVDPPKEAAKAIEAMGISLTTANGKIKPTPQLLNEVMTKLRGMGKEQRTAAASTIFGTEAMSGMLVLLNKSPSAFNKLVAGLEKSDGAAARTAKQMKENLKGSIEQLGGAVETLQISIGDALSPAINVIAQALTKLANWFNNLSQPMKSFLAISAAIVSILLIVGSVIALAVAGLGAMAAAFGVAIGTVAATIGIIAGVVAAIIAIGAAIVYAYNHFSGFRKFVNQTWEAIKAGFSKLVAYLQPAIKEVTSFFMEQWGIVTQWVHEILPNLKEAFSNILNGIIALVSPFAKTVMAYFKWAFPAMIITVKTTWNIIKTVISTAITIIINIINIFAGVFTGNWKQVWNAVVEITQTLWNSLVQILTALWNGLIAVLKVLWAPIGEFFSNLWNGIVETTTSIWNSIVSFFTGIWNSIVTFAQTIWNNLVSFIVGIWNSILTFASTVWNAIKTAVVTAFEWMYNHNYYFQDLVDFIVKVWGIAKQVTNQVWNAVKSFVSSVWNGIKSVASSVFNAISSVILTAWNGIKTSTLTVWNGIKSVLSSIWNGIKSVVSSVWSWISSKITSVWNSIRSATSSAWNSIKTTISNVGNSIKSTLSGLASQALQWGKNLLTMFADGIKSKVSAVITAAKDAAKAIAKILGFHSPTEEGPASDSDTWAPNFVKMFADGLRKSQPLVQKQLSAMASQMKSLSVVPINPQLNNPAIAGSYTASSSNYVPAVQSGSTIINLTGPVNMRSDNDIRKLAKELDRLKNQRLRSQGKVR</sequence>
<dbReference type="AlphaFoldDB" id="A0A7W1XA84"/>
<dbReference type="Gene3D" id="1.20.120.20">
    <property type="entry name" value="Apolipoprotein"/>
    <property type="match status" value="2"/>
</dbReference>
<dbReference type="RefSeq" id="WP_052154369.1">
    <property type="nucleotide sequence ID" value="NZ_JACEIP010000010.1"/>
</dbReference>
<keyword evidence="6" id="KW-1185">Reference proteome</keyword>
<evidence type="ECO:0000313" key="6">
    <source>
        <dbReference type="Proteomes" id="UP000530514"/>
    </source>
</evidence>
<keyword evidence="3" id="KW-1133">Transmembrane helix</keyword>
<feature type="domain" description="Phage tail tape measure protein" evidence="4">
    <location>
        <begin position="114"/>
        <end position="313"/>
    </location>
</feature>
<gene>
    <name evidence="5" type="ORF">H1164_08220</name>
</gene>
<comment type="caution">
    <text evidence="5">The sequence shown here is derived from an EMBL/GenBank/DDBJ whole genome shotgun (WGS) entry which is preliminary data.</text>
</comment>
<dbReference type="Pfam" id="PF10145">
    <property type="entry name" value="PhageMin_Tail"/>
    <property type="match status" value="1"/>
</dbReference>
<accession>A0A7W1XA84</accession>
<evidence type="ECO:0000259" key="4">
    <source>
        <dbReference type="Pfam" id="PF10145"/>
    </source>
</evidence>
<proteinExistence type="predicted"/>
<dbReference type="Proteomes" id="UP000530514">
    <property type="component" value="Unassembled WGS sequence"/>
</dbReference>
<keyword evidence="2" id="KW-0175">Coiled coil</keyword>
<feature type="transmembrane region" description="Helical" evidence="3">
    <location>
        <begin position="573"/>
        <end position="594"/>
    </location>
</feature>
<dbReference type="EMBL" id="JACEIP010000010">
    <property type="protein sequence ID" value="MBA4542885.1"/>
    <property type="molecule type" value="Genomic_DNA"/>
</dbReference>
<feature type="coiled-coil region" evidence="2">
    <location>
        <begin position="986"/>
        <end position="1013"/>
    </location>
</feature>
<dbReference type="NCBIfam" id="TIGR01760">
    <property type="entry name" value="tape_meas_TP901"/>
    <property type="match status" value="1"/>
</dbReference>
<feature type="transmembrane region" description="Helical" evidence="3">
    <location>
        <begin position="406"/>
        <end position="431"/>
    </location>
</feature>
<evidence type="ECO:0000256" key="2">
    <source>
        <dbReference type="SAM" id="Coils"/>
    </source>
</evidence>
<dbReference type="SUPFAM" id="SSF48371">
    <property type="entry name" value="ARM repeat"/>
    <property type="match status" value="1"/>
</dbReference>
<dbReference type="InterPro" id="IPR010090">
    <property type="entry name" value="Phage_tape_meas"/>
</dbReference>
<feature type="transmembrane region" description="Helical" evidence="3">
    <location>
        <begin position="681"/>
        <end position="700"/>
    </location>
</feature>
<feature type="transmembrane region" description="Helical" evidence="3">
    <location>
        <begin position="437"/>
        <end position="470"/>
    </location>
</feature>
<dbReference type="PANTHER" id="PTHR37813:SF1">
    <property type="entry name" value="FELS-2 PROPHAGE PROTEIN"/>
    <property type="match status" value="1"/>
</dbReference>
<keyword evidence="1" id="KW-1188">Viral release from host cell</keyword>
<dbReference type="InterPro" id="IPR016024">
    <property type="entry name" value="ARM-type_fold"/>
</dbReference>
<protein>
    <submittedName>
        <fullName evidence="5">Phage tail tape measure protein</fullName>
    </submittedName>
</protein>
<name>A0A7W1XA84_9BACL</name>
<dbReference type="PANTHER" id="PTHR37813">
    <property type="entry name" value="FELS-2 PROPHAGE PROTEIN"/>
    <property type="match status" value="1"/>
</dbReference>
<evidence type="ECO:0000313" key="5">
    <source>
        <dbReference type="EMBL" id="MBA4542885.1"/>
    </source>
</evidence>
<evidence type="ECO:0000256" key="1">
    <source>
        <dbReference type="ARBA" id="ARBA00022612"/>
    </source>
</evidence>
<feature type="transmembrane region" description="Helical" evidence="3">
    <location>
        <begin position="615"/>
        <end position="635"/>
    </location>
</feature>
<dbReference type="OrthoDB" id="28713at2"/>
<keyword evidence="3" id="KW-0812">Transmembrane</keyword>
<reference evidence="5 6" key="1">
    <citation type="submission" date="2020-07" db="EMBL/GenBank/DDBJ databases">
        <authorList>
            <person name="Feng H."/>
        </authorList>
    </citation>
    <scope>NUCLEOTIDE SEQUENCE [LARGE SCALE GENOMIC DNA]</scope>
    <source>
        <strain evidence="6">s-11</strain>
    </source>
</reference>
<evidence type="ECO:0000256" key="3">
    <source>
        <dbReference type="SAM" id="Phobius"/>
    </source>
</evidence>